<feature type="region of interest" description="Disordered" evidence="1">
    <location>
        <begin position="257"/>
        <end position="278"/>
    </location>
</feature>
<reference evidence="2" key="1">
    <citation type="journal article" date="2020" name="Stud. Mycol.">
        <title>101 Dothideomycetes genomes: a test case for predicting lifestyles and emergence of pathogens.</title>
        <authorList>
            <person name="Haridas S."/>
            <person name="Albert R."/>
            <person name="Binder M."/>
            <person name="Bloem J."/>
            <person name="Labutti K."/>
            <person name="Salamov A."/>
            <person name="Andreopoulos B."/>
            <person name="Baker S."/>
            <person name="Barry K."/>
            <person name="Bills G."/>
            <person name="Bluhm B."/>
            <person name="Cannon C."/>
            <person name="Castanera R."/>
            <person name="Culley D."/>
            <person name="Daum C."/>
            <person name="Ezra D."/>
            <person name="Gonzalez J."/>
            <person name="Henrissat B."/>
            <person name="Kuo A."/>
            <person name="Liang C."/>
            <person name="Lipzen A."/>
            <person name="Lutzoni F."/>
            <person name="Magnuson J."/>
            <person name="Mondo S."/>
            <person name="Nolan M."/>
            <person name="Ohm R."/>
            <person name="Pangilinan J."/>
            <person name="Park H.-J."/>
            <person name="Ramirez L."/>
            <person name="Alfaro M."/>
            <person name="Sun H."/>
            <person name="Tritt A."/>
            <person name="Yoshinaga Y."/>
            <person name="Zwiers L.-H."/>
            <person name="Turgeon B."/>
            <person name="Goodwin S."/>
            <person name="Spatafora J."/>
            <person name="Crous P."/>
            <person name="Grigoriev I."/>
        </authorList>
    </citation>
    <scope>NUCLEOTIDE SEQUENCE</scope>
    <source>
        <strain evidence="2">CBS 113389</strain>
    </source>
</reference>
<keyword evidence="3" id="KW-1185">Reference proteome</keyword>
<dbReference type="RefSeq" id="XP_033586496.1">
    <property type="nucleotide sequence ID" value="XM_033737593.1"/>
</dbReference>
<feature type="region of interest" description="Disordered" evidence="1">
    <location>
        <begin position="220"/>
        <end position="242"/>
    </location>
</feature>
<evidence type="ECO:0000256" key="1">
    <source>
        <dbReference type="SAM" id="MobiDB-lite"/>
    </source>
</evidence>
<dbReference type="OrthoDB" id="5279705at2759"/>
<gene>
    <name evidence="2" type="ORF">BDY17DRAFT_326928</name>
</gene>
<protein>
    <submittedName>
        <fullName evidence="2">Uncharacterized protein</fullName>
    </submittedName>
</protein>
<name>A0A6A6PJF2_9PEZI</name>
<dbReference type="EMBL" id="MU001640">
    <property type="protein sequence ID" value="KAF2479926.1"/>
    <property type="molecule type" value="Genomic_DNA"/>
</dbReference>
<evidence type="ECO:0000313" key="2">
    <source>
        <dbReference type="EMBL" id="KAF2479926.1"/>
    </source>
</evidence>
<feature type="compositionally biased region" description="Basic and acidic residues" evidence="1">
    <location>
        <begin position="224"/>
        <end position="241"/>
    </location>
</feature>
<evidence type="ECO:0000313" key="3">
    <source>
        <dbReference type="Proteomes" id="UP000799767"/>
    </source>
</evidence>
<sequence length="278" mass="31020">MLATTTFFPPSTAANLSHTAYLPKTPSPLSPRSANIYGRSHFAAFPSMSDLNASASSSPKILAIEQGENVVEPVMAKSAGGAAAAKTSVPFSQRAVKRAPSPRADELKERRRSLFLKKVQEGREERRFEGRGEDIMRLDFVQRRKQWEAQLAREAPTFSPFELMDDIAEEVDESWFELPNSSDVMHMSAPSTQQQAAPLVEQEAEEVLRREHEELEALLSYMPEEQKQGVMDEGRSEHLYSDDDDYDALFSELMEQDASGEMSGLTAVHEQGEAMDMS</sequence>
<dbReference type="AlphaFoldDB" id="A0A6A6PJF2"/>
<organism evidence="2 3">
    <name type="scientific">Neohortaea acidophila</name>
    <dbReference type="NCBI Taxonomy" id="245834"/>
    <lineage>
        <taxon>Eukaryota</taxon>
        <taxon>Fungi</taxon>
        <taxon>Dikarya</taxon>
        <taxon>Ascomycota</taxon>
        <taxon>Pezizomycotina</taxon>
        <taxon>Dothideomycetes</taxon>
        <taxon>Dothideomycetidae</taxon>
        <taxon>Mycosphaerellales</taxon>
        <taxon>Teratosphaeriaceae</taxon>
        <taxon>Neohortaea</taxon>
    </lineage>
</organism>
<dbReference type="Proteomes" id="UP000799767">
    <property type="component" value="Unassembled WGS sequence"/>
</dbReference>
<proteinExistence type="predicted"/>
<accession>A0A6A6PJF2</accession>
<dbReference type="GeneID" id="54478595"/>